<evidence type="ECO:0000256" key="6">
    <source>
        <dbReference type="ARBA" id="ARBA00023136"/>
    </source>
</evidence>
<accession>A0A1H2L3L5</accession>
<feature type="transmembrane region" description="Helical" evidence="7">
    <location>
        <begin position="152"/>
        <end position="170"/>
    </location>
</feature>
<evidence type="ECO:0000259" key="8">
    <source>
        <dbReference type="PROSITE" id="PS50928"/>
    </source>
</evidence>
<dbReference type="AlphaFoldDB" id="A0A1H2L3L5"/>
<protein>
    <submittedName>
        <fullName evidence="9">Carbohydrate ABC transporter membrane protein 2, CUT1 family</fullName>
    </submittedName>
</protein>
<evidence type="ECO:0000256" key="4">
    <source>
        <dbReference type="ARBA" id="ARBA00022692"/>
    </source>
</evidence>
<dbReference type="PANTHER" id="PTHR43744">
    <property type="entry name" value="ABC TRANSPORTER PERMEASE PROTEIN MG189-RELATED-RELATED"/>
    <property type="match status" value="1"/>
</dbReference>
<dbReference type="CDD" id="cd06261">
    <property type="entry name" value="TM_PBP2"/>
    <property type="match status" value="1"/>
</dbReference>
<keyword evidence="5 7" id="KW-1133">Transmembrane helix</keyword>
<dbReference type="PROSITE" id="PS50928">
    <property type="entry name" value="ABC_TM1"/>
    <property type="match status" value="1"/>
</dbReference>
<dbReference type="InterPro" id="IPR035906">
    <property type="entry name" value="MetI-like_sf"/>
</dbReference>
<keyword evidence="2 7" id="KW-0813">Transport</keyword>
<dbReference type="PANTHER" id="PTHR43744:SF9">
    <property type="entry name" value="POLYGALACTURONAN_RHAMNOGALACTURONAN TRANSPORT SYSTEM PERMEASE PROTEIN YTCP"/>
    <property type="match status" value="1"/>
</dbReference>
<dbReference type="GO" id="GO:0005886">
    <property type="term" value="C:plasma membrane"/>
    <property type="evidence" value="ECO:0007669"/>
    <property type="project" value="UniProtKB-SubCell"/>
</dbReference>
<comment type="subcellular location">
    <subcellularLocation>
        <location evidence="1 7">Cell membrane</location>
        <topology evidence="1 7">Multi-pass membrane protein</topology>
    </subcellularLocation>
</comment>
<evidence type="ECO:0000256" key="7">
    <source>
        <dbReference type="RuleBase" id="RU363032"/>
    </source>
</evidence>
<dbReference type="SUPFAM" id="SSF161098">
    <property type="entry name" value="MetI-like"/>
    <property type="match status" value="1"/>
</dbReference>
<organism evidence="9 10">
    <name type="scientific">Jiangella alkaliphila</name>
    <dbReference type="NCBI Taxonomy" id="419479"/>
    <lineage>
        <taxon>Bacteria</taxon>
        <taxon>Bacillati</taxon>
        <taxon>Actinomycetota</taxon>
        <taxon>Actinomycetes</taxon>
        <taxon>Jiangellales</taxon>
        <taxon>Jiangellaceae</taxon>
        <taxon>Jiangella</taxon>
    </lineage>
</organism>
<dbReference type="STRING" id="419479.SAMN04488563_4964"/>
<feature type="transmembrane region" description="Helical" evidence="7">
    <location>
        <begin position="268"/>
        <end position="287"/>
    </location>
</feature>
<evidence type="ECO:0000313" key="9">
    <source>
        <dbReference type="EMBL" id="SDU75414.1"/>
    </source>
</evidence>
<dbReference type="InterPro" id="IPR000515">
    <property type="entry name" value="MetI-like"/>
</dbReference>
<comment type="similarity">
    <text evidence="7">Belongs to the binding-protein-dependent transport system permease family.</text>
</comment>
<evidence type="ECO:0000256" key="1">
    <source>
        <dbReference type="ARBA" id="ARBA00004651"/>
    </source>
</evidence>
<evidence type="ECO:0000313" key="10">
    <source>
        <dbReference type="Proteomes" id="UP000182977"/>
    </source>
</evidence>
<evidence type="ECO:0000256" key="3">
    <source>
        <dbReference type="ARBA" id="ARBA00022475"/>
    </source>
</evidence>
<reference evidence="10" key="1">
    <citation type="submission" date="2016-10" db="EMBL/GenBank/DDBJ databases">
        <authorList>
            <person name="Varghese N."/>
            <person name="Submissions S."/>
        </authorList>
    </citation>
    <scope>NUCLEOTIDE SEQUENCE [LARGE SCALE GENOMIC DNA]</scope>
    <source>
        <strain evidence="10">DSM 45079</strain>
    </source>
</reference>
<dbReference type="GO" id="GO:0055085">
    <property type="term" value="P:transmembrane transport"/>
    <property type="evidence" value="ECO:0007669"/>
    <property type="project" value="InterPro"/>
</dbReference>
<feature type="transmembrane region" description="Helical" evidence="7">
    <location>
        <begin position="191"/>
        <end position="216"/>
    </location>
</feature>
<keyword evidence="10" id="KW-1185">Reference proteome</keyword>
<feature type="domain" description="ABC transmembrane type-1" evidence="8">
    <location>
        <begin position="83"/>
        <end position="287"/>
    </location>
</feature>
<evidence type="ECO:0000256" key="2">
    <source>
        <dbReference type="ARBA" id="ARBA00022448"/>
    </source>
</evidence>
<dbReference type="Proteomes" id="UP000182977">
    <property type="component" value="Chromosome I"/>
</dbReference>
<name>A0A1H2L3L5_9ACTN</name>
<dbReference type="Pfam" id="PF00528">
    <property type="entry name" value="BPD_transp_1"/>
    <property type="match status" value="1"/>
</dbReference>
<keyword evidence="3" id="KW-1003">Cell membrane</keyword>
<dbReference type="EMBL" id="LT629791">
    <property type="protein sequence ID" value="SDU75414.1"/>
    <property type="molecule type" value="Genomic_DNA"/>
</dbReference>
<evidence type="ECO:0000256" key="5">
    <source>
        <dbReference type="ARBA" id="ARBA00022989"/>
    </source>
</evidence>
<keyword evidence="6 7" id="KW-0472">Membrane</keyword>
<dbReference type="Gene3D" id="1.10.3720.10">
    <property type="entry name" value="MetI-like"/>
    <property type="match status" value="1"/>
</dbReference>
<feature type="transmembrane region" description="Helical" evidence="7">
    <location>
        <begin position="118"/>
        <end position="140"/>
    </location>
</feature>
<feature type="transmembrane region" description="Helical" evidence="7">
    <location>
        <begin position="73"/>
        <end position="106"/>
    </location>
</feature>
<sequence>MSGSRIMRPIWMERPSVAGQVSKAAVLVAVCLLVAFPFLVIVSTSLSSAETLDQTGGYVVFPTSLDFSAYEAILSGGIVTRAVLVSVGVTVAGTAVSLVATVLLAYGLSRRGSFAHRTLLAIVLLTFLFPPGVIPSYLVVKELGLLDTYASLVLPTAVSAFNVVIMRGFFMNVPQELLDSARIDGAGEWRVLLTIVLPLSKAVLAVIGLFYAVAYWNAFFTAMLYLNDTAKWPLQLLLRTYVLGGSTLGGSSSFDPGGAASLPPVQSVQMAVVVIALVPILCVYPFLQRHFATGVLTGAVKG</sequence>
<proteinExistence type="inferred from homology"/>
<gene>
    <name evidence="9" type="ORF">SAMN04488563_4964</name>
</gene>
<keyword evidence="4 7" id="KW-0812">Transmembrane</keyword>